<sequence length="308" mass="33867">MKDVRELLHDHKTQPGLTNLDNEGYVKSDGFDIAWFEVGPEDAEATVVFIHGYCLSAESYCDQVEFLRREHPEVRSVLLDVRGHGLSEKVPVDECDVDGAGDDVLAVIKERVPQGNIVIVGHSLGGMIALNVIRRCPQEVYDRISGALLVATSIHELSDKGIARILETTAAELLYNACLTLPDRVNFFRYELAHLVAPVMAALVAGFPQMERIQFHAAMLLDTPLASFAGYFDDLLDHEELAATPRLARLKGEVVVGSMDIVTPESQTDRICDLWPAAEKTIVDGAGHMVILEDPEAISQALERVLQA</sequence>
<dbReference type="InterPro" id="IPR000639">
    <property type="entry name" value="Epox_hydrolase-like"/>
</dbReference>
<evidence type="ECO:0000313" key="2">
    <source>
        <dbReference type="EMBL" id="QCB28900.1"/>
    </source>
</evidence>
<accession>A0A4P7QHB2</accession>
<dbReference type="Proteomes" id="UP000296352">
    <property type="component" value="Chromosome"/>
</dbReference>
<dbReference type="InterPro" id="IPR000073">
    <property type="entry name" value="AB_hydrolase_1"/>
</dbReference>
<dbReference type="Pfam" id="PF12697">
    <property type="entry name" value="Abhydrolase_6"/>
    <property type="match status" value="1"/>
</dbReference>
<dbReference type="InterPro" id="IPR029058">
    <property type="entry name" value="AB_hydrolase_fold"/>
</dbReference>
<organism evidence="2 3">
    <name type="scientific">Corynebacterium endometrii</name>
    <dbReference type="NCBI Taxonomy" id="2488819"/>
    <lineage>
        <taxon>Bacteria</taxon>
        <taxon>Bacillati</taxon>
        <taxon>Actinomycetota</taxon>
        <taxon>Actinomycetes</taxon>
        <taxon>Mycobacteriales</taxon>
        <taxon>Corynebacteriaceae</taxon>
        <taxon>Corynebacterium</taxon>
    </lineage>
</organism>
<protein>
    <submittedName>
        <fullName evidence="2">Non-heme chloroperoxidase</fullName>
        <ecNumber evidence="2">1.11.1.10</ecNumber>
    </submittedName>
</protein>
<reference evidence="2 3" key="1">
    <citation type="submission" date="2019-04" db="EMBL/GenBank/DDBJ databases">
        <title>Corynebacterium endometrii sp. nov., isolated from the uterus of a cow with endometritis.</title>
        <authorList>
            <person name="Ballas P."/>
            <person name="Ruckert C."/>
            <person name="Wagener K."/>
            <person name="Drillich M."/>
            <person name="Kaempfer P."/>
            <person name="Busse H.-J."/>
            <person name="Ehling-Schulz M."/>
        </authorList>
    </citation>
    <scope>NUCLEOTIDE SEQUENCE [LARGE SCALE GENOMIC DNA]</scope>
    <source>
        <strain evidence="2 3">LMM-1653</strain>
    </source>
</reference>
<dbReference type="SUPFAM" id="SSF53474">
    <property type="entry name" value="alpha/beta-Hydrolases"/>
    <property type="match status" value="1"/>
</dbReference>
<keyword evidence="3" id="KW-1185">Reference proteome</keyword>
<dbReference type="EMBL" id="CP039247">
    <property type="protein sequence ID" value="QCB28900.1"/>
    <property type="molecule type" value="Genomic_DNA"/>
</dbReference>
<keyword evidence="2" id="KW-0560">Oxidoreductase</keyword>
<dbReference type="InterPro" id="IPR050228">
    <property type="entry name" value="Carboxylesterase_BioH"/>
</dbReference>
<dbReference type="PANTHER" id="PTHR43194">
    <property type="entry name" value="HYDROLASE ALPHA/BETA FOLD FAMILY"/>
    <property type="match status" value="1"/>
</dbReference>
<gene>
    <name evidence="2" type="primary">cpo</name>
    <name evidence="2" type="ORF">CENDO_08140</name>
</gene>
<dbReference type="Gene3D" id="3.40.50.1820">
    <property type="entry name" value="alpha/beta hydrolase"/>
    <property type="match status" value="1"/>
</dbReference>
<feature type="domain" description="AB hydrolase-1" evidence="1">
    <location>
        <begin position="47"/>
        <end position="300"/>
    </location>
</feature>
<dbReference type="GO" id="GO:0016691">
    <property type="term" value="F:chloride peroxidase activity"/>
    <property type="evidence" value="ECO:0007669"/>
    <property type="project" value="UniProtKB-EC"/>
</dbReference>
<name>A0A4P7QHB2_9CORY</name>
<dbReference type="KEGG" id="cee:CENDO_08140"/>
<keyword evidence="2" id="KW-0575">Peroxidase</keyword>
<evidence type="ECO:0000259" key="1">
    <source>
        <dbReference type="Pfam" id="PF12697"/>
    </source>
</evidence>
<dbReference type="AlphaFoldDB" id="A0A4P7QHB2"/>
<dbReference type="PRINTS" id="PR00412">
    <property type="entry name" value="EPOXHYDRLASE"/>
</dbReference>
<dbReference type="PANTHER" id="PTHR43194:SF2">
    <property type="entry name" value="PEROXISOMAL MEMBRANE PROTEIN LPX1"/>
    <property type="match status" value="1"/>
</dbReference>
<proteinExistence type="predicted"/>
<evidence type="ECO:0000313" key="3">
    <source>
        <dbReference type="Proteomes" id="UP000296352"/>
    </source>
</evidence>
<dbReference type="EC" id="1.11.1.10" evidence="2"/>